<keyword evidence="10 28" id="KW-0863">Zinc-finger</keyword>
<dbReference type="InterPro" id="IPR029058">
    <property type="entry name" value="AB_hydrolase_fold"/>
</dbReference>
<evidence type="ECO:0000313" key="34">
    <source>
        <dbReference type="Ensembl" id="ENSVKKP00000000779.1"/>
    </source>
</evidence>
<dbReference type="InterPro" id="IPR001222">
    <property type="entry name" value="Znf_TFIIS"/>
</dbReference>
<feature type="compositionally biased region" description="Polar residues" evidence="30">
    <location>
        <begin position="315"/>
        <end position="332"/>
    </location>
</feature>
<dbReference type="PROSITE" id="PS51133">
    <property type="entry name" value="ZF_TFIIS_2"/>
    <property type="match status" value="1"/>
</dbReference>
<comment type="subcellular location">
    <subcellularLocation>
        <location evidence="2">Cytoplasm</location>
    </subcellularLocation>
    <subcellularLocation>
        <location evidence="1 29">Nucleus</location>
    </subcellularLocation>
</comment>
<evidence type="ECO:0000256" key="17">
    <source>
        <dbReference type="ARBA" id="ARBA00023098"/>
    </source>
</evidence>
<keyword evidence="11" id="KW-0378">Hydrolase</keyword>
<keyword evidence="19" id="KW-0804">Transcription</keyword>
<evidence type="ECO:0000256" key="30">
    <source>
        <dbReference type="SAM" id="MobiDB-lite"/>
    </source>
</evidence>
<dbReference type="EC" id="3.1.2.22" evidence="5"/>
<dbReference type="PROSITE" id="PS51319">
    <property type="entry name" value="TFIIS_N"/>
    <property type="match status" value="1"/>
</dbReference>
<dbReference type="FunFam" id="2.20.25.10:FF:000001">
    <property type="entry name" value="Probable Transcription elongation factor S-II"/>
    <property type="match status" value="1"/>
</dbReference>
<dbReference type="SMART" id="SM00440">
    <property type="entry name" value="ZnF_C2C2"/>
    <property type="match status" value="1"/>
</dbReference>
<keyword evidence="14" id="KW-0832">Ubl conjugation</keyword>
<dbReference type="InterPro" id="IPR006289">
    <property type="entry name" value="TFSII"/>
</dbReference>
<evidence type="ECO:0000256" key="6">
    <source>
        <dbReference type="ARBA" id="ARBA00022490"/>
    </source>
</evidence>
<dbReference type="InterPro" id="IPR003618">
    <property type="entry name" value="TFIIS_cen_dom"/>
</dbReference>
<dbReference type="Ensembl" id="ENSVKKT00000000809.1">
    <property type="protein sequence ID" value="ENSVKKP00000000779.1"/>
    <property type="gene ID" value="ENSVKKG00000000675.1"/>
</dbReference>
<feature type="domain" description="TFIIS central" evidence="33">
    <location>
        <begin position="333"/>
        <end position="449"/>
    </location>
</feature>
<evidence type="ECO:0000256" key="18">
    <source>
        <dbReference type="ARBA" id="ARBA00023125"/>
    </source>
</evidence>
<keyword evidence="8" id="KW-0597">Phosphoprotein</keyword>
<dbReference type="SUPFAM" id="SSF47676">
    <property type="entry name" value="Conserved domain common to transcription factors TFIIS, elongin A, CRSP70"/>
    <property type="match status" value="1"/>
</dbReference>
<evidence type="ECO:0000256" key="3">
    <source>
        <dbReference type="ARBA" id="ARBA00006499"/>
    </source>
</evidence>
<keyword evidence="17" id="KW-0443">Lipid metabolism</keyword>
<comment type="catalytic activity">
    <reaction evidence="24">
        <text>1-hexadecanoyl-sn-glycero-3-phosphocholine + H2O = sn-glycerol 3-phosphocholine + hexadecanoate + H(+)</text>
        <dbReference type="Rhea" id="RHEA:40435"/>
        <dbReference type="ChEBI" id="CHEBI:7896"/>
        <dbReference type="ChEBI" id="CHEBI:15377"/>
        <dbReference type="ChEBI" id="CHEBI:15378"/>
        <dbReference type="ChEBI" id="CHEBI:16870"/>
        <dbReference type="ChEBI" id="CHEBI:72998"/>
    </reaction>
    <physiologicalReaction direction="left-to-right" evidence="24">
        <dbReference type="Rhea" id="RHEA:40436"/>
    </physiologicalReaction>
</comment>
<dbReference type="Gene3D" id="2.20.25.10">
    <property type="match status" value="1"/>
</dbReference>
<evidence type="ECO:0000256" key="5">
    <source>
        <dbReference type="ARBA" id="ARBA00012423"/>
    </source>
</evidence>
<keyword evidence="20 29" id="KW-0539">Nucleus</keyword>
<dbReference type="PANTHER" id="PTHR11477">
    <property type="entry name" value="TRANSCRIPTION FACTOR S-II ZINC FINGER DOMAIN-CONTAINING PROTEIN"/>
    <property type="match status" value="1"/>
</dbReference>
<name>A0A8D2KQK4_VARKO</name>
<evidence type="ECO:0000256" key="19">
    <source>
        <dbReference type="ARBA" id="ARBA00023163"/>
    </source>
</evidence>
<dbReference type="GO" id="GO:0008474">
    <property type="term" value="F:palmitoyl-(protein) hydrolase activity"/>
    <property type="evidence" value="ECO:0007669"/>
    <property type="project" value="UniProtKB-EC"/>
</dbReference>
<evidence type="ECO:0000313" key="35">
    <source>
        <dbReference type="Proteomes" id="UP000694545"/>
    </source>
</evidence>
<reference evidence="34" key="1">
    <citation type="submission" date="2025-08" db="UniProtKB">
        <authorList>
            <consortium name="Ensembl"/>
        </authorList>
    </citation>
    <scope>IDENTIFICATION</scope>
</reference>
<proteinExistence type="inferred from homology"/>
<evidence type="ECO:0000256" key="7">
    <source>
        <dbReference type="ARBA" id="ARBA00022499"/>
    </source>
</evidence>
<evidence type="ECO:0000256" key="1">
    <source>
        <dbReference type="ARBA" id="ARBA00004123"/>
    </source>
</evidence>
<gene>
    <name evidence="34" type="primary">LYPLA1</name>
</gene>
<dbReference type="InterPro" id="IPR003140">
    <property type="entry name" value="PLipase/COase/thioEstase"/>
</dbReference>
<evidence type="ECO:0000256" key="23">
    <source>
        <dbReference type="ARBA" id="ARBA00047337"/>
    </source>
</evidence>
<feature type="domain" description="TFIIS N-terminal" evidence="32">
    <location>
        <begin position="187"/>
        <end position="272"/>
    </location>
</feature>
<dbReference type="GO" id="GO:0005654">
    <property type="term" value="C:nucleoplasm"/>
    <property type="evidence" value="ECO:0007669"/>
    <property type="project" value="UniProtKB-ARBA"/>
</dbReference>
<evidence type="ECO:0000256" key="29">
    <source>
        <dbReference type="PROSITE-ProRule" id="PRU00649"/>
    </source>
</evidence>
<evidence type="ECO:0000256" key="13">
    <source>
        <dbReference type="ARBA" id="ARBA00022833"/>
    </source>
</evidence>
<evidence type="ECO:0000256" key="8">
    <source>
        <dbReference type="ARBA" id="ARBA00022553"/>
    </source>
</evidence>
<dbReference type="GO" id="GO:0008270">
    <property type="term" value="F:zinc ion binding"/>
    <property type="evidence" value="ECO:0007669"/>
    <property type="project" value="UniProtKB-KW"/>
</dbReference>
<evidence type="ECO:0000256" key="24">
    <source>
        <dbReference type="ARBA" id="ARBA00048656"/>
    </source>
</evidence>
<evidence type="ECO:0000256" key="10">
    <source>
        <dbReference type="ARBA" id="ARBA00022771"/>
    </source>
</evidence>
<keyword evidence="9" id="KW-0479">Metal-binding</keyword>
<dbReference type="PANTHER" id="PTHR11477:SF1">
    <property type="entry name" value="TRANSCRIPTION ELONGATION FACTOR A PROTEIN 1"/>
    <property type="match status" value="1"/>
</dbReference>
<dbReference type="FunFam" id="3.40.50.1820:FF:000010">
    <property type="entry name" value="Acyl-protein thioesterase 2"/>
    <property type="match status" value="1"/>
</dbReference>
<dbReference type="GO" id="GO:0005737">
    <property type="term" value="C:cytoplasm"/>
    <property type="evidence" value="ECO:0007669"/>
    <property type="project" value="UniProtKB-SubCell"/>
</dbReference>
<dbReference type="GO" id="GO:0006631">
    <property type="term" value="P:fatty acid metabolic process"/>
    <property type="evidence" value="ECO:0007669"/>
    <property type="project" value="UniProtKB-KW"/>
</dbReference>
<evidence type="ECO:0000256" key="22">
    <source>
        <dbReference type="ARBA" id="ARBA00031195"/>
    </source>
</evidence>
<dbReference type="InterPro" id="IPR003617">
    <property type="entry name" value="TFIIS/CRSP70_N_sub"/>
</dbReference>
<dbReference type="Pfam" id="PF02230">
    <property type="entry name" value="Abhydrolase_2"/>
    <property type="match status" value="1"/>
</dbReference>
<dbReference type="SMART" id="SM00510">
    <property type="entry name" value="TFS2M"/>
    <property type="match status" value="1"/>
</dbReference>
<comment type="catalytic activity">
    <reaction evidence="23">
        <text>S-hexadecanoyl-L-cysteinyl-[protein] + H2O = L-cysteinyl-[protein] + hexadecanoate + H(+)</text>
        <dbReference type="Rhea" id="RHEA:19233"/>
        <dbReference type="Rhea" id="RHEA-COMP:10131"/>
        <dbReference type="Rhea" id="RHEA-COMP:11032"/>
        <dbReference type="ChEBI" id="CHEBI:7896"/>
        <dbReference type="ChEBI" id="CHEBI:15377"/>
        <dbReference type="ChEBI" id="CHEBI:15378"/>
        <dbReference type="ChEBI" id="CHEBI:29950"/>
        <dbReference type="ChEBI" id="CHEBI:74151"/>
        <dbReference type="EC" id="3.1.2.22"/>
    </reaction>
</comment>
<evidence type="ECO:0000256" key="20">
    <source>
        <dbReference type="ARBA" id="ARBA00023242"/>
    </source>
</evidence>
<evidence type="ECO:0000256" key="9">
    <source>
        <dbReference type="ARBA" id="ARBA00022723"/>
    </source>
</evidence>
<dbReference type="NCBIfam" id="TIGR01385">
    <property type="entry name" value="TFSII"/>
    <property type="match status" value="1"/>
</dbReference>
<dbReference type="SUPFAM" id="SSF57783">
    <property type="entry name" value="Zinc beta-ribbon"/>
    <property type="match status" value="1"/>
</dbReference>
<dbReference type="InterPro" id="IPR035441">
    <property type="entry name" value="TFIIS/LEDGF_dom_sf"/>
</dbReference>
<dbReference type="GO" id="GO:0006368">
    <property type="term" value="P:transcription elongation by RNA polymerase II"/>
    <property type="evidence" value="ECO:0007669"/>
    <property type="project" value="InterPro"/>
</dbReference>
<keyword evidence="6" id="KW-0963">Cytoplasm</keyword>
<dbReference type="GO" id="GO:0045944">
    <property type="term" value="P:positive regulation of transcription by RNA polymerase II"/>
    <property type="evidence" value="ECO:0007669"/>
    <property type="project" value="TreeGrafter"/>
</dbReference>
<evidence type="ECO:0000256" key="21">
    <source>
        <dbReference type="ARBA" id="ARBA00025408"/>
    </source>
</evidence>
<dbReference type="AlphaFoldDB" id="A0A8D2KQK4"/>
<dbReference type="Gene3D" id="3.40.50.1820">
    <property type="entry name" value="alpha/beta hydrolase"/>
    <property type="match status" value="1"/>
</dbReference>
<keyword evidence="7" id="KW-1017">Isopeptide bond</keyword>
<evidence type="ECO:0000259" key="32">
    <source>
        <dbReference type="PROSITE" id="PS51319"/>
    </source>
</evidence>
<evidence type="ECO:0000256" key="27">
    <source>
        <dbReference type="ARBA" id="ARBA00083022"/>
    </source>
</evidence>
<comment type="function">
    <text evidence="21">Necessary for efficient RNA polymerase II transcription elongation past template-encoded arresting sites. The arresting sites in DNA have the property of trapping a certain fraction of elongating RNA polymerases that pass through, resulting in locked ternary complexes. Cleavage of the nascent transcript by S-II allows the resumption of elongation from the new 3'-terminus.</text>
</comment>
<evidence type="ECO:0000256" key="14">
    <source>
        <dbReference type="ARBA" id="ARBA00022843"/>
    </source>
</evidence>
<keyword evidence="16" id="KW-0805">Transcription regulation</keyword>
<dbReference type="PROSITE" id="PS00466">
    <property type="entry name" value="ZF_TFIIS_1"/>
    <property type="match status" value="1"/>
</dbReference>
<feature type="region of interest" description="Disordered" evidence="30">
    <location>
        <begin position="269"/>
        <end position="332"/>
    </location>
</feature>
<evidence type="ECO:0000259" key="33">
    <source>
        <dbReference type="PROSITE" id="PS51321"/>
    </source>
</evidence>
<evidence type="ECO:0000256" key="26">
    <source>
        <dbReference type="ARBA" id="ARBA00074002"/>
    </source>
</evidence>
<keyword evidence="35" id="KW-1185">Reference proteome</keyword>
<evidence type="ECO:0000256" key="2">
    <source>
        <dbReference type="ARBA" id="ARBA00004496"/>
    </source>
</evidence>
<dbReference type="InterPro" id="IPR036575">
    <property type="entry name" value="TFIIS_cen_dom_sf"/>
</dbReference>
<dbReference type="FunFam" id="1.20.930.10:FF:000002">
    <property type="entry name" value="Transcription elongation factor A (SII), 1"/>
    <property type="match status" value="1"/>
</dbReference>
<dbReference type="Proteomes" id="UP000694545">
    <property type="component" value="Unplaced"/>
</dbReference>
<dbReference type="SMART" id="SM00509">
    <property type="entry name" value="TFS2N"/>
    <property type="match status" value="1"/>
</dbReference>
<dbReference type="Pfam" id="PF01096">
    <property type="entry name" value="Zn_ribbon_TFIIS"/>
    <property type="match status" value="1"/>
</dbReference>
<accession>A0A8D2KQK4</accession>
<dbReference type="CDD" id="cd13749">
    <property type="entry name" value="Zn-ribbon_TFIIS"/>
    <property type="match status" value="1"/>
</dbReference>
<evidence type="ECO:0000256" key="28">
    <source>
        <dbReference type="PROSITE-ProRule" id="PRU00472"/>
    </source>
</evidence>
<feature type="compositionally biased region" description="Basic and acidic residues" evidence="30">
    <location>
        <begin position="269"/>
        <end position="285"/>
    </location>
</feature>
<dbReference type="CDD" id="cd00183">
    <property type="entry name" value="TFIIS_I"/>
    <property type="match status" value="1"/>
</dbReference>
<comment type="similarity">
    <text evidence="4">Belongs to the TFS-II family.</text>
</comment>
<dbReference type="SUPFAM" id="SSF46942">
    <property type="entry name" value="Elongation factor TFIIS domain 2"/>
    <property type="match status" value="1"/>
</dbReference>
<organism evidence="34 35">
    <name type="scientific">Varanus komodoensis</name>
    <name type="common">Komodo dragon</name>
    <dbReference type="NCBI Taxonomy" id="61221"/>
    <lineage>
        <taxon>Eukaryota</taxon>
        <taxon>Metazoa</taxon>
        <taxon>Chordata</taxon>
        <taxon>Craniata</taxon>
        <taxon>Vertebrata</taxon>
        <taxon>Euteleostomi</taxon>
        <taxon>Lepidosauria</taxon>
        <taxon>Squamata</taxon>
        <taxon>Bifurcata</taxon>
        <taxon>Unidentata</taxon>
        <taxon>Episquamata</taxon>
        <taxon>Toxicofera</taxon>
        <taxon>Anguimorpha</taxon>
        <taxon>Paleoanguimorpha</taxon>
        <taxon>Varanoidea</taxon>
        <taxon>Varanidae</taxon>
        <taxon>Varanus</taxon>
    </lineage>
</organism>
<dbReference type="GO" id="GO:0003677">
    <property type="term" value="F:DNA binding"/>
    <property type="evidence" value="ECO:0007669"/>
    <property type="project" value="UniProtKB-KW"/>
</dbReference>
<evidence type="ECO:0000256" key="25">
    <source>
        <dbReference type="ARBA" id="ARBA00063702"/>
    </source>
</evidence>
<feature type="domain" description="TFIIS-type" evidence="31">
    <location>
        <begin position="452"/>
        <end position="492"/>
    </location>
</feature>
<dbReference type="InterPro" id="IPR017923">
    <property type="entry name" value="TFIIS_N"/>
</dbReference>
<keyword evidence="12" id="KW-0276">Fatty acid metabolism</keyword>
<sequence>MCGNNMSAPLPAIVPAARKATAAVIFLHGLGDTGHGWAEAFAGIRSPHIKYICPHAPVMPVSLNMNMTMPSWFDIIGLAPDSQEDETGIKQASETVKSLIEQEVRNGIPSNRIILGGFSQGGALSLYSALTTQQKLGGVVALSCWLPLRTSFPQGAINCVNKDISILQCHGDCDPLVPLMFGSVTSETLKTMLNPGNITFKTYSGMMHSSCIEAGALDLLKELKNMPMTLELLQSTRIGMSVNAIRKQSADEEVTSLAKSLIKSWKKLLDGPSNDKDSEEKKKDAASSSQNSPEAREESSCSSNSSSKKEEANVPSETFISSFPRAPSTSDSVRMKCREMLAAALKTGDDYIAIGADEEELGSQIEEAIFQELKNTDMKYKNRVRSRIANLKDTKNPNLRKNVLCGNILPDRFAKMTAEEMASDELKEMRKNLTKEAIREHQMAKTGGTQTDLFTCGKCKKKNCTYTQVQTRSADEPMTTFVVCNECGNRWKFC</sequence>
<dbReference type="PROSITE" id="PS51321">
    <property type="entry name" value="TFIIS_CENTRAL"/>
    <property type="match status" value="1"/>
</dbReference>
<evidence type="ECO:0000256" key="4">
    <source>
        <dbReference type="ARBA" id="ARBA00009647"/>
    </source>
</evidence>
<reference evidence="34" key="2">
    <citation type="submission" date="2025-09" db="UniProtKB">
        <authorList>
            <consortium name="Ensembl"/>
        </authorList>
    </citation>
    <scope>IDENTIFICATION</scope>
</reference>
<evidence type="ECO:0000256" key="16">
    <source>
        <dbReference type="ARBA" id="ARBA00023015"/>
    </source>
</evidence>
<evidence type="ECO:0000259" key="31">
    <source>
        <dbReference type="PROSITE" id="PS51133"/>
    </source>
</evidence>
<dbReference type="Gene3D" id="1.10.472.30">
    <property type="entry name" value="Transcription elongation factor S-II, central domain"/>
    <property type="match status" value="1"/>
</dbReference>
<keyword evidence="15" id="KW-0007">Acetylation</keyword>
<protein>
    <recommendedName>
        <fullName evidence="26">Transcription elongation factor A protein 1</fullName>
        <ecNumber evidence="5">3.1.2.22</ecNumber>
    </recommendedName>
    <alternativeName>
        <fullName evidence="22">Palmitoyl-protein hydrolase</fullName>
    </alternativeName>
    <alternativeName>
        <fullName evidence="27">Transcription elongation factor S-II protein 1</fullName>
    </alternativeName>
</protein>
<evidence type="ECO:0000256" key="11">
    <source>
        <dbReference type="ARBA" id="ARBA00022801"/>
    </source>
</evidence>
<keyword evidence="13" id="KW-0862">Zinc</keyword>
<comment type="similarity">
    <text evidence="3">Belongs to the AB hydrolase superfamily. AB hydrolase 2 family.</text>
</comment>
<comment type="subunit">
    <text evidence="25">Interacts with EAF2. Associates with UBR5 and forms a transcription regulatory complex made of CDK9, Pol II, UBR5 and TCEA1/TFIIS. Part of TBP-based Pol II pre-initiation complex (PIC), in which Pol II core assembles with general transcription factors and other specific initiation factors including GTF2E1, GTF2E2, GTF2F1, GTF2F2, TCEA1, ERCC2, ERCC3, GTF2H2, GTF2H3, GTF2H4, GTF2H5, GTF2A1, GTF2A2, GTF2B and TBP; this large multi-subunit PIC complex mediates DNA unwinding and targets Pol II core to the transcription start site where the first phosphodiester bond forms.</text>
</comment>
<keyword evidence="18" id="KW-0238">DNA-binding</keyword>
<dbReference type="Pfam" id="PF08711">
    <property type="entry name" value="Med26"/>
    <property type="match status" value="1"/>
</dbReference>
<dbReference type="SUPFAM" id="SSF53474">
    <property type="entry name" value="alpha/beta-Hydrolases"/>
    <property type="match status" value="1"/>
</dbReference>
<evidence type="ECO:0000256" key="12">
    <source>
        <dbReference type="ARBA" id="ARBA00022832"/>
    </source>
</evidence>
<dbReference type="Pfam" id="PF07500">
    <property type="entry name" value="TFIIS_M"/>
    <property type="match status" value="1"/>
</dbReference>
<dbReference type="FunFam" id="1.10.472.30:FF:000001">
    <property type="entry name" value="Transcription elongation factor A (SII), 1"/>
    <property type="match status" value="1"/>
</dbReference>
<evidence type="ECO:0000256" key="15">
    <source>
        <dbReference type="ARBA" id="ARBA00022990"/>
    </source>
</evidence>